<evidence type="ECO:0000313" key="4">
    <source>
        <dbReference type="EMBL" id="AFZ19029.1"/>
    </source>
</evidence>
<dbReference type="GO" id="GO:0000160">
    <property type="term" value="P:phosphorelay signal transduction system"/>
    <property type="evidence" value="ECO:0007669"/>
    <property type="project" value="InterPro"/>
</dbReference>
<dbReference type="EMBL" id="CP003630">
    <property type="protein sequence ID" value="AFZ19029.1"/>
    <property type="molecule type" value="Genomic_DNA"/>
</dbReference>
<reference evidence="4 5" key="1">
    <citation type="submission" date="2012-06" db="EMBL/GenBank/DDBJ databases">
        <title>Finished chromosome of genome of Microcoleus sp. PCC 7113.</title>
        <authorList>
            <consortium name="US DOE Joint Genome Institute"/>
            <person name="Gugger M."/>
            <person name="Coursin T."/>
            <person name="Rippka R."/>
            <person name="Tandeau De Marsac N."/>
            <person name="Huntemann M."/>
            <person name="Wei C.-L."/>
            <person name="Han J."/>
            <person name="Detter J.C."/>
            <person name="Han C."/>
            <person name="Tapia R."/>
            <person name="Chen A."/>
            <person name="Kyrpides N."/>
            <person name="Mavromatis K."/>
            <person name="Markowitz V."/>
            <person name="Szeto E."/>
            <person name="Ivanova N."/>
            <person name="Pagani I."/>
            <person name="Pati A."/>
            <person name="Goodwin L."/>
            <person name="Nordberg H.P."/>
            <person name="Cantor M.N."/>
            <person name="Hua S.X."/>
            <person name="Woyke T."/>
            <person name="Kerfeld C.A."/>
        </authorList>
    </citation>
    <scope>NUCLEOTIDE SEQUENCE [LARGE SCALE GENOMIC DNA]</scope>
    <source>
        <strain evidence="4 5">PCC 7113</strain>
    </source>
</reference>
<feature type="domain" description="Response regulatory" evidence="3">
    <location>
        <begin position="5"/>
        <end position="128"/>
    </location>
</feature>
<evidence type="ECO:0000256" key="2">
    <source>
        <dbReference type="PROSITE-ProRule" id="PRU00169"/>
    </source>
</evidence>
<dbReference type="HOGENOM" id="CLU_000445_69_8_3"/>
<dbReference type="PANTHER" id="PTHR44591:SF19">
    <property type="entry name" value="TWO-COMPONENT RESPONSE REGULATOR-RELATED"/>
    <property type="match status" value="1"/>
</dbReference>
<protein>
    <submittedName>
        <fullName evidence="4">Response regulator with CheY-like receiver, AAA-type ATPase, and DNA-binding domains</fullName>
    </submittedName>
</protein>
<evidence type="ECO:0000259" key="3">
    <source>
        <dbReference type="PROSITE" id="PS50110"/>
    </source>
</evidence>
<sequence length="131" mass="14917">MPKPAILCVDDEVVVLESLEIELRRAFADAYLYEFAESANEALEIIEELVEERTNILVIVSDWLMPGMKGDELLIQIHQTYPKIITILLTGQADEEAINRARVQASLHAYLHKPWHTHELIEAINSGLQKI</sequence>
<keyword evidence="5" id="KW-1185">Reference proteome</keyword>
<dbReference type="InterPro" id="IPR050595">
    <property type="entry name" value="Bact_response_regulator"/>
</dbReference>
<proteinExistence type="predicted"/>
<feature type="modified residue" description="4-aspartylphosphate" evidence="2">
    <location>
        <position position="62"/>
    </location>
</feature>
<keyword evidence="1 2" id="KW-0597">Phosphoprotein</keyword>
<dbReference type="Gene3D" id="3.40.50.2300">
    <property type="match status" value="1"/>
</dbReference>
<evidence type="ECO:0000313" key="5">
    <source>
        <dbReference type="Proteomes" id="UP000010471"/>
    </source>
</evidence>
<dbReference type="STRING" id="1173027.Mic7113_3294"/>
<dbReference type="SUPFAM" id="SSF52172">
    <property type="entry name" value="CheY-like"/>
    <property type="match status" value="1"/>
</dbReference>
<dbReference type="OrthoDB" id="109585at2"/>
<dbReference type="KEGG" id="mic:Mic7113_3294"/>
<keyword evidence="4" id="KW-0238">DNA-binding</keyword>
<dbReference type="SMART" id="SM00448">
    <property type="entry name" value="REC"/>
    <property type="match status" value="1"/>
</dbReference>
<dbReference type="GO" id="GO:0003677">
    <property type="term" value="F:DNA binding"/>
    <property type="evidence" value="ECO:0007669"/>
    <property type="project" value="UniProtKB-KW"/>
</dbReference>
<dbReference type="RefSeq" id="WP_015183172.1">
    <property type="nucleotide sequence ID" value="NC_019738.1"/>
</dbReference>
<dbReference type="InterPro" id="IPR011006">
    <property type="entry name" value="CheY-like_superfamily"/>
</dbReference>
<dbReference type="Proteomes" id="UP000010471">
    <property type="component" value="Chromosome"/>
</dbReference>
<dbReference type="InterPro" id="IPR001789">
    <property type="entry name" value="Sig_transdc_resp-reg_receiver"/>
</dbReference>
<dbReference type="PROSITE" id="PS50110">
    <property type="entry name" value="RESPONSE_REGULATORY"/>
    <property type="match status" value="1"/>
</dbReference>
<accession>K9WGX7</accession>
<dbReference type="eggNOG" id="COG0784">
    <property type="taxonomic scope" value="Bacteria"/>
</dbReference>
<dbReference type="Pfam" id="PF00072">
    <property type="entry name" value="Response_reg"/>
    <property type="match status" value="1"/>
</dbReference>
<name>K9WGX7_9CYAN</name>
<dbReference type="PANTHER" id="PTHR44591">
    <property type="entry name" value="STRESS RESPONSE REGULATOR PROTEIN 1"/>
    <property type="match status" value="1"/>
</dbReference>
<gene>
    <name evidence="4" type="ORF">Mic7113_3294</name>
</gene>
<organism evidence="4 5">
    <name type="scientific">Allocoleopsis franciscana PCC 7113</name>
    <dbReference type="NCBI Taxonomy" id="1173027"/>
    <lineage>
        <taxon>Bacteria</taxon>
        <taxon>Bacillati</taxon>
        <taxon>Cyanobacteriota</taxon>
        <taxon>Cyanophyceae</taxon>
        <taxon>Coleofasciculales</taxon>
        <taxon>Coleofasciculaceae</taxon>
        <taxon>Allocoleopsis</taxon>
        <taxon>Allocoleopsis franciscana</taxon>
    </lineage>
</organism>
<evidence type="ECO:0000256" key="1">
    <source>
        <dbReference type="ARBA" id="ARBA00022553"/>
    </source>
</evidence>
<dbReference type="AlphaFoldDB" id="K9WGX7"/>